<dbReference type="SUPFAM" id="SSF49899">
    <property type="entry name" value="Concanavalin A-like lectins/glucanases"/>
    <property type="match status" value="1"/>
</dbReference>
<dbReference type="CDD" id="cd00070">
    <property type="entry name" value="GLECT"/>
    <property type="match status" value="1"/>
</dbReference>
<evidence type="ECO:0000256" key="2">
    <source>
        <dbReference type="RuleBase" id="RU102079"/>
    </source>
</evidence>
<dbReference type="AlphaFoldDB" id="A0A3P6U434"/>
<reference evidence="4 5" key="1">
    <citation type="submission" date="2018-08" db="EMBL/GenBank/DDBJ databases">
        <authorList>
            <person name="Laetsch R D."/>
            <person name="Stevens L."/>
            <person name="Kumar S."/>
            <person name="Blaxter L. M."/>
        </authorList>
    </citation>
    <scope>NUCLEOTIDE SEQUENCE [LARGE SCALE GENOMIC DNA]</scope>
</reference>
<dbReference type="Pfam" id="PF00337">
    <property type="entry name" value="Gal-bind_lectin"/>
    <property type="match status" value="1"/>
</dbReference>
<name>A0A3P6U434_LITSI</name>
<feature type="non-terminal residue" evidence="4">
    <location>
        <position position="1"/>
    </location>
</feature>
<dbReference type="InterPro" id="IPR044156">
    <property type="entry name" value="Galectin-like"/>
</dbReference>
<dbReference type="SMART" id="SM00276">
    <property type="entry name" value="GLECT"/>
    <property type="match status" value="1"/>
</dbReference>
<proteinExistence type="predicted"/>
<dbReference type="EMBL" id="UYRX01001435">
    <property type="protein sequence ID" value="VDK89653.1"/>
    <property type="molecule type" value="Genomic_DNA"/>
</dbReference>
<evidence type="ECO:0000313" key="5">
    <source>
        <dbReference type="Proteomes" id="UP000277928"/>
    </source>
</evidence>
<accession>A0A3P6U434</accession>
<dbReference type="InterPro" id="IPR001079">
    <property type="entry name" value="Galectin_CRD"/>
</dbReference>
<dbReference type="PROSITE" id="PS51304">
    <property type="entry name" value="GALECTIN"/>
    <property type="match status" value="1"/>
</dbReference>
<organism evidence="4 5">
    <name type="scientific">Litomosoides sigmodontis</name>
    <name type="common">Filarial nematode worm</name>
    <dbReference type="NCBI Taxonomy" id="42156"/>
    <lineage>
        <taxon>Eukaryota</taxon>
        <taxon>Metazoa</taxon>
        <taxon>Ecdysozoa</taxon>
        <taxon>Nematoda</taxon>
        <taxon>Chromadorea</taxon>
        <taxon>Rhabditida</taxon>
        <taxon>Spirurina</taxon>
        <taxon>Spiruromorpha</taxon>
        <taxon>Filarioidea</taxon>
        <taxon>Onchocercidae</taxon>
        <taxon>Litomosoides</taxon>
    </lineage>
</organism>
<gene>
    <name evidence="4" type="ORF">NLS_LOCUS9220</name>
</gene>
<sequence>VVRNAQIGDVWGEEEREGGFPFKKDMGTSIIFHNAPYSIQIFVDGKRYGTFAHRTSNPREDYMALRVAGDFELTGLEYTM</sequence>
<dbReference type="Proteomes" id="UP000277928">
    <property type="component" value="Unassembled WGS sequence"/>
</dbReference>
<evidence type="ECO:0000313" key="4">
    <source>
        <dbReference type="EMBL" id="VDK89653.1"/>
    </source>
</evidence>
<evidence type="ECO:0000256" key="1">
    <source>
        <dbReference type="ARBA" id="ARBA00022734"/>
    </source>
</evidence>
<dbReference type="InterPro" id="IPR013320">
    <property type="entry name" value="ConA-like_dom_sf"/>
</dbReference>
<dbReference type="GO" id="GO:0030246">
    <property type="term" value="F:carbohydrate binding"/>
    <property type="evidence" value="ECO:0007669"/>
    <property type="project" value="UniProtKB-UniRule"/>
</dbReference>
<evidence type="ECO:0000259" key="3">
    <source>
        <dbReference type="PROSITE" id="PS51304"/>
    </source>
</evidence>
<protein>
    <recommendedName>
        <fullName evidence="2">Galectin</fullName>
    </recommendedName>
</protein>
<dbReference type="PANTHER" id="PTHR11346:SF116">
    <property type="entry name" value="GALECTIN"/>
    <property type="match status" value="1"/>
</dbReference>
<feature type="domain" description="Galectin" evidence="3">
    <location>
        <begin position="1"/>
        <end position="79"/>
    </location>
</feature>
<dbReference type="OMA" id="PREDYMA"/>
<dbReference type="OrthoDB" id="6251307at2759"/>
<dbReference type="PANTHER" id="PTHR11346">
    <property type="entry name" value="GALECTIN"/>
    <property type="match status" value="1"/>
</dbReference>
<keyword evidence="1 2" id="KW-0430">Lectin</keyword>
<keyword evidence="5" id="KW-1185">Reference proteome</keyword>
<dbReference type="Gene3D" id="2.60.120.200">
    <property type="match status" value="1"/>
</dbReference>
<dbReference type="GO" id="GO:0016936">
    <property type="term" value="F:galactoside binding"/>
    <property type="evidence" value="ECO:0007669"/>
    <property type="project" value="TreeGrafter"/>
</dbReference>